<evidence type="ECO:0000313" key="3">
    <source>
        <dbReference type="Proteomes" id="UP001059209"/>
    </source>
</evidence>
<dbReference type="Pfam" id="PF14905">
    <property type="entry name" value="OMP_b-brl_3"/>
    <property type="match status" value="1"/>
</dbReference>
<dbReference type="EMBL" id="CP104205">
    <property type="protein sequence ID" value="UWX54932.1"/>
    <property type="molecule type" value="Genomic_DNA"/>
</dbReference>
<dbReference type="InterPro" id="IPR041700">
    <property type="entry name" value="OMP_b-brl_3"/>
</dbReference>
<dbReference type="RefSeq" id="WP_260572784.1">
    <property type="nucleotide sequence ID" value="NZ_CP104205.1"/>
</dbReference>
<name>A0ABY5Y9A1_9FLAO</name>
<evidence type="ECO:0000259" key="1">
    <source>
        <dbReference type="Pfam" id="PF14905"/>
    </source>
</evidence>
<accession>A0ABY5Y9A1</accession>
<sequence length="200" mass="24060">MEVYYFHRKNDFFEQIVQDNESNLLRFLSVNLESNITYGAEFRWNKSLTTFWDTYLLLSYYYKENGFRDIDTGAILDNSIWTSNVRFNNYFTLLEDRSLYADVLFRYSAPTVFGNSRRESTSQLVLSFSKSLLKRRATVSLSVEDIFNDGNYFSTRNYLSQDNSTFSRRETRLFYVGFRYKFGNNRIRDNRETEKHGRRR</sequence>
<protein>
    <submittedName>
        <fullName evidence="2">Outer membrane beta-barrel family protein</fullName>
    </submittedName>
</protein>
<reference evidence="2" key="1">
    <citation type="submission" date="2022-09" db="EMBL/GenBank/DDBJ databases">
        <title>Maribacter litopenaei sp. nov., isolated from the intestinal tract of the Pacific White Shrimp, Litopenaeus vannamei.</title>
        <authorList>
            <person name="Kim S.Y."/>
            <person name="Hwang C.Y."/>
        </authorList>
    </citation>
    <scope>NUCLEOTIDE SEQUENCE</scope>
    <source>
        <strain evidence="2">HL-LV01</strain>
    </source>
</reference>
<dbReference type="SUPFAM" id="SSF56935">
    <property type="entry name" value="Porins"/>
    <property type="match status" value="1"/>
</dbReference>
<organism evidence="2 3">
    <name type="scientific">Maribacter litopenaei</name>
    <dbReference type="NCBI Taxonomy" id="2976127"/>
    <lineage>
        <taxon>Bacteria</taxon>
        <taxon>Pseudomonadati</taxon>
        <taxon>Bacteroidota</taxon>
        <taxon>Flavobacteriia</taxon>
        <taxon>Flavobacteriales</taxon>
        <taxon>Flavobacteriaceae</taxon>
        <taxon>Maribacter</taxon>
    </lineage>
</organism>
<dbReference type="Proteomes" id="UP001059209">
    <property type="component" value="Chromosome"/>
</dbReference>
<keyword evidence="3" id="KW-1185">Reference proteome</keyword>
<feature type="domain" description="Outer membrane protein beta-barrel" evidence="1">
    <location>
        <begin position="2"/>
        <end position="180"/>
    </location>
</feature>
<proteinExistence type="predicted"/>
<gene>
    <name evidence="2" type="ORF">NYZ99_19725</name>
</gene>
<evidence type="ECO:0000313" key="2">
    <source>
        <dbReference type="EMBL" id="UWX54932.1"/>
    </source>
</evidence>